<feature type="region of interest" description="Disordered" evidence="1">
    <location>
        <begin position="41"/>
        <end position="61"/>
    </location>
</feature>
<evidence type="ECO:0000313" key="2">
    <source>
        <dbReference type="EMBL" id="OLQ05798.1"/>
    </source>
</evidence>
<sequence>MYCRGRTKLVPVQPVAVDSQPLDAEESTLKLFRASGAWFFEPPTATERPGQRSKEAATAPEEDVETLWDEEKLLELEAKSRSDYNLGVRLLRGKGIEKDEAGNKDGNVEPHELKAGLMKAFKEMDIDQQGVGKDEVLAGAYLKQAAQAGDPKAMYNLSLMYQNAIGSVKRDLDVAKEWMEQAAKRGHKKASDINTQLL</sequence>
<dbReference type="PANTHER" id="PTHR45088">
    <property type="entry name" value="OSJNBA0022H21.17 PROTEIN"/>
    <property type="match status" value="1"/>
</dbReference>
<dbReference type="AlphaFoldDB" id="A0A1Q9EEG6"/>
<dbReference type="InterPro" id="IPR053301">
    <property type="entry name" value="F-box_motif"/>
</dbReference>
<dbReference type="InterPro" id="IPR006597">
    <property type="entry name" value="Sel1-like"/>
</dbReference>
<evidence type="ECO:0000313" key="3">
    <source>
        <dbReference type="Proteomes" id="UP000186817"/>
    </source>
</evidence>
<keyword evidence="3" id="KW-1185">Reference proteome</keyword>
<proteinExistence type="predicted"/>
<comment type="caution">
    <text evidence="2">The sequence shown here is derived from an EMBL/GenBank/DDBJ whole genome shotgun (WGS) entry which is preliminary data.</text>
</comment>
<dbReference type="Gene3D" id="1.25.40.10">
    <property type="entry name" value="Tetratricopeptide repeat domain"/>
    <property type="match status" value="1"/>
</dbReference>
<dbReference type="EMBL" id="LSRX01000175">
    <property type="protein sequence ID" value="OLQ05798.1"/>
    <property type="molecule type" value="Genomic_DNA"/>
</dbReference>
<name>A0A1Q9EEG6_SYMMI</name>
<accession>A0A1Q9EEG6</accession>
<dbReference type="InterPro" id="IPR011990">
    <property type="entry name" value="TPR-like_helical_dom_sf"/>
</dbReference>
<evidence type="ECO:0008006" key="4">
    <source>
        <dbReference type="Google" id="ProtNLM"/>
    </source>
</evidence>
<organism evidence="2 3">
    <name type="scientific">Symbiodinium microadriaticum</name>
    <name type="common">Dinoflagellate</name>
    <name type="synonym">Zooxanthella microadriatica</name>
    <dbReference type="NCBI Taxonomy" id="2951"/>
    <lineage>
        <taxon>Eukaryota</taxon>
        <taxon>Sar</taxon>
        <taxon>Alveolata</taxon>
        <taxon>Dinophyceae</taxon>
        <taxon>Suessiales</taxon>
        <taxon>Symbiodiniaceae</taxon>
        <taxon>Symbiodinium</taxon>
    </lineage>
</organism>
<dbReference type="SMART" id="SM00671">
    <property type="entry name" value="SEL1"/>
    <property type="match status" value="1"/>
</dbReference>
<gene>
    <name evidence="2" type="ORF">AK812_SmicGene10986</name>
</gene>
<dbReference type="OrthoDB" id="27934at2759"/>
<protein>
    <recommendedName>
        <fullName evidence="4">Secretory immunoglobulin A-binding protein EsiB</fullName>
    </recommendedName>
</protein>
<dbReference type="Proteomes" id="UP000186817">
    <property type="component" value="Unassembled WGS sequence"/>
</dbReference>
<dbReference type="SUPFAM" id="SSF81901">
    <property type="entry name" value="HCP-like"/>
    <property type="match status" value="1"/>
</dbReference>
<dbReference type="Pfam" id="PF08238">
    <property type="entry name" value="Sel1"/>
    <property type="match status" value="3"/>
</dbReference>
<reference evidence="2 3" key="1">
    <citation type="submission" date="2016-02" db="EMBL/GenBank/DDBJ databases">
        <title>Genome analysis of coral dinoflagellate symbionts highlights evolutionary adaptations to a symbiotic lifestyle.</title>
        <authorList>
            <person name="Aranda M."/>
            <person name="Li Y."/>
            <person name="Liew Y.J."/>
            <person name="Baumgarten S."/>
            <person name="Simakov O."/>
            <person name="Wilson M."/>
            <person name="Piel J."/>
            <person name="Ashoor H."/>
            <person name="Bougouffa S."/>
            <person name="Bajic V.B."/>
            <person name="Ryu T."/>
            <person name="Ravasi T."/>
            <person name="Bayer T."/>
            <person name="Micklem G."/>
            <person name="Kim H."/>
            <person name="Bhak J."/>
            <person name="Lajeunesse T.C."/>
            <person name="Voolstra C.R."/>
        </authorList>
    </citation>
    <scope>NUCLEOTIDE SEQUENCE [LARGE SCALE GENOMIC DNA]</scope>
    <source>
        <strain evidence="2 3">CCMP2467</strain>
    </source>
</reference>
<dbReference type="PANTHER" id="PTHR45088:SF1">
    <property type="entry name" value="OS04G0476000 PROTEIN"/>
    <property type="match status" value="1"/>
</dbReference>
<evidence type="ECO:0000256" key="1">
    <source>
        <dbReference type="SAM" id="MobiDB-lite"/>
    </source>
</evidence>